<protein>
    <submittedName>
        <fullName evidence="1">Uncharacterized protein</fullName>
    </submittedName>
</protein>
<accession>A0AAX3CK95</accession>
<reference evidence="1" key="1">
    <citation type="submission" date="2022-08" db="EMBL/GenBank/DDBJ databases">
        <title>Genomic characterization and comparative genomic analysis of a strain of klebsiella michiganensis carrying blaKPC-2 isolated from the blood of children with very preterm bloodstream infection.</title>
        <authorList>
            <person name="Zhang N."/>
        </authorList>
    </citation>
    <scope>NUCLEOTIDE SEQUENCE</scope>
    <source>
        <strain evidence="1">BSI-KPN166</strain>
    </source>
</reference>
<dbReference type="Proteomes" id="UP001060345">
    <property type="component" value="Chromosome"/>
</dbReference>
<dbReference type="AlphaFoldDB" id="A0AAX3CK95"/>
<organism evidence="1 2">
    <name type="scientific">Klebsiella michiganensis</name>
    <dbReference type="NCBI Taxonomy" id="1134687"/>
    <lineage>
        <taxon>Bacteria</taxon>
        <taxon>Pseudomonadati</taxon>
        <taxon>Pseudomonadota</taxon>
        <taxon>Gammaproteobacteria</taxon>
        <taxon>Enterobacterales</taxon>
        <taxon>Enterobacteriaceae</taxon>
        <taxon>Klebsiella/Raoultella group</taxon>
        <taxon>Klebsiella</taxon>
    </lineage>
</organism>
<proteinExistence type="predicted"/>
<evidence type="ECO:0000313" key="1">
    <source>
        <dbReference type="EMBL" id="UWZ71949.1"/>
    </source>
</evidence>
<dbReference type="RefSeq" id="WP_224272372.1">
    <property type="nucleotide sequence ID" value="NZ_CP102103.1"/>
</dbReference>
<sequence>MFTADYKIRKYLINKLSPVTNLHFPSKASVDDITVVYIGDSSVLRTQVSKANTVINNQIVPSTIRNLCEFRVEFVSVGQSYKEASDEIEKILEAIYMPGFFNDLNQQLPMPLFNIRIEDSLMTSQAEATETAYVHTQTLSFSYGE</sequence>
<evidence type="ECO:0000313" key="2">
    <source>
        <dbReference type="Proteomes" id="UP001060345"/>
    </source>
</evidence>
<gene>
    <name evidence="1" type="ORF">NP224_17035</name>
</gene>
<dbReference type="EMBL" id="CP102103">
    <property type="protein sequence ID" value="UWZ71949.1"/>
    <property type="molecule type" value="Genomic_DNA"/>
</dbReference>
<name>A0AAX3CK95_9ENTR</name>